<protein>
    <submittedName>
        <fullName evidence="1">Uncharacterized protein</fullName>
    </submittedName>
</protein>
<accession>A0A2N9GVN8</accession>
<evidence type="ECO:0000313" key="1">
    <source>
        <dbReference type="EMBL" id="SPD03459.1"/>
    </source>
</evidence>
<organism evidence="1">
    <name type="scientific">Fagus sylvatica</name>
    <name type="common">Beechnut</name>
    <dbReference type="NCBI Taxonomy" id="28930"/>
    <lineage>
        <taxon>Eukaryota</taxon>
        <taxon>Viridiplantae</taxon>
        <taxon>Streptophyta</taxon>
        <taxon>Embryophyta</taxon>
        <taxon>Tracheophyta</taxon>
        <taxon>Spermatophyta</taxon>
        <taxon>Magnoliopsida</taxon>
        <taxon>eudicotyledons</taxon>
        <taxon>Gunneridae</taxon>
        <taxon>Pentapetalae</taxon>
        <taxon>rosids</taxon>
        <taxon>fabids</taxon>
        <taxon>Fagales</taxon>
        <taxon>Fagaceae</taxon>
        <taxon>Fagus</taxon>
    </lineage>
</organism>
<reference evidence="1" key="1">
    <citation type="submission" date="2018-02" db="EMBL/GenBank/DDBJ databases">
        <authorList>
            <person name="Cohen D.B."/>
            <person name="Kent A.D."/>
        </authorList>
    </citation>
    <scope>NUCLEOTIDE SEQUENCE</scope>
</reference>
<dbReference type="AlphaFoldDB" id="A0A2N9GVN8"/>
<gene>
    <name evidence="1" type="ORF">FSB_LOCUS31341</name>
</gene>
<dbReference type="EMBL" id="OIVN01002418">
    <property type="protein sequence ID" value="SPD03459.1"/>
    <property type="molecule type" value="Genomic_DNA"/>
</dbReference>
<sequence>MSGSRSITETHGVTAAITLTDLPSQTHGLTVALSLSLFTAHGLPSFKSFF</sequence>
<name>A0A2N9GVN8_FAGSY</name>
<proteinExistence type="predicted"/>